<dbReference type="SMART" id="SM00382">
    <property type="entry name" value="AAA"/>
    <property type="match status" value="1"/>
</dbReference>
<dbReference type="InterPro" id="IPR003593">
    <property type="entry name" value="AAA+_ATPase"/>
</dbReference>
<dbReference type="PROSITE" id="PS00211">
    <property type="entry name" value="ABC_TRANSPORTER_1"/>
    <property type="match status" value="1"/>
</dbReference>
<dbReference type="OMA" id="DAFIMIS"/>
<evidence type="ECO:0000313" key="5">
    <source>
        <dbReference type="Proteomes" id="UP000030746"/>
    </source>
</evidence>
<dbReference type="Pfam" id="PF00005">
    <property type="entry name" value="ABC_tran"/>
    <property type="match status" value="1"/>
</dbReference>
<dbReference type="InterPro" id="IPR027417">
    <property type="entry name" value="P-loop_NTPase"/>
</dbReference>
<dbReference type="GeneID" id="20230552"/>
<dbReference type="Proteomes" id="UP000030746">
    <property type="component" value="Unassembled WGS sequence"/>
</dbReference>
<dbReference type="GO" id="GO:0016887">
    <property type="term" value="F:ATP hydrolysis activity"/>
    <property type="evidence" value="ECO:0007669"/>
    <property type="project" value="InterPro"/>
</dbReference>
<dbReference type="CTD" id="20230552"/>
<evidence type="ECO:0000256" key="2">
    <source>
        <dbReference type="ARBA" id="ARBA00022840"/>
    </source>
</evidence>
<dbReference type="GO" id="GO:0005319">
    <property type="term" value="F:lipid transporter activity"/>
    <property type="evidence" value="ECO:0007669"/>
    <property type="project" value="TreeGrafter"/>
</dbReference>
<protein>
    <recommendedName>
        <fullName evidence="3">ABC transporter domain-containing protein</fullName>
    </recommendedName>
</protein>
<dbReference type="GO" id="GO:0140359">
    <property type="term" value="F:ABC-type transporter activity"/>
    <property type="evidence" value="ECO:0007669"/>
    <property type="project" value="InterPro"/>
</dbReference>
<dbReference type="OrthoDB" id="8061355at2759"/>
<evidence type="ECO:0000256" key="1">
    <source>
        <dbReference type="ARBA" id="ARBA00022741"/>
    </source>
</evidence>
<keyword evidence="1" id="KW-0547">Nucleotide-binding</keyword>
<dbReference type="KEGG" id="lgi:LOTGIDRAFT_110141"/>
<sequence length="412" mass="45806">MILSFQGFFLSVAKGGMTFDTINLGDFPLSGPIIMLAVDAVLYGLLAFYLDRVIPGEYGVRYKPWYFLLPSFWCGDNRKSGELTSLIDNKHVNINEEDKDGDIEMVSTDLENKAALRIFNIRKTFENSDKEDVHAVDGISLDIYQGQITGLLGHNGAGKTTLINMLCGLTPPSQGSAIINNLDITNNNDLEKIRATAGICPQHNILYDDLSCREHLQVFAGIKGVQPNLVKSEIERSLKEVGLTDQAEVYSKDLSGGQKRKLSVAIALIGDPKIIILDEPTAGMDPYSRRQLWSLLKNSKEGKVILLTTHFMDEADILADRKAIISKGQLRCCGSSLFLKSKFGIGYHLNMVVEPEVCKVNEITEILKQNVDGVELQRSHGKELSYTVPMTEIDKFSGKQAFYQDRHKISKI</sequence>
<gene>
    <name evidence="4" type="ORF">LOTGIDRAFT_110141</name>
</gene>
<dbReference type="CDD" id="cd03263">
    <property type="entry name" value="ABC_subfamily_A"/>
    <property type="match status" value="1"/>
</dbReference>
<evidence type="ECO:0000313" key="4">
    <source>
        <dbReference type="EMBL" id="ESP03886.1"/>
    </source>
</evidence>
<keyword evidence="5" id="KW-1185">Reference proteome</keyword>
<dbReference type="PANTHER" id="PTHR19229:SF274">
    <property type="entry name" value="ABC-TYPE ORGANIC ANION TRANSPORTER ABCA8"/>
    <property type="match status" value="1"/>
</dbReference>
<dbReference type="SUPFAM" id="SSF52540">
    <property type="entry name" value="P-loop containing nucleoside triphosphate hydrolases"/>
    <property type="match status" value="1"/>
</dbReference>
<dbReference type="AlphaFoldDB" id="V4B975"/>
<dbReference type="InterPro" id="IPR026082">
    <property type="entry name" value="ABCA"/>
</dbReference>
<dbReference type="EMBL" id="KB199905">
    <property type="protein sequence ID" value="ESP03886.1"/>
    <property type="molecule type" value="Genomic_DNA"/>
</dbReference>
<dbReference type="PANTHER" id="PTHR19229">
    <property type="entry name" value="ATP-BINDING CASSETTE TRANSPORTER SUBFAMILY A ABCA"/>
    <property type="match status" value="1"/>
</dbReference>
<dbReference type="PROSITE" id="PS50893">
    <property type="entry name" value="ABC_TRANSPORTER_2"/>
    <property type="match status" value="1"/>
</dbReference>
<proteinExistence type="predicted"/>
<dbReference type="InterPro" id="IPR003439">
    <property type="entry name" value="ABC_transporter-like_ATP-bd"/>
</dbReference>
<dbReference type="Gene3D" id="3.40.50.300">
    <property type="entry name" value="P-loop containing nucleotide triphosphate hydrolases"/>
    <property type="match status" value="1"/>
</dbReference>
<keyword evidence="2" id="KW-0067">ATP-binding</keyword>
<dbReference type="RefSeq" id="XP_009045368.1">
    <property type="nucleotide sequence ID" value="XM_009047120.1"/>
</dbReference>
<dbReference type="GO" id="GO:0005524">
    <property type="term" value="F:ATP binding"/>
    <property type="evidence" value="ECO:0007669"/>
    <property type="project" value="UniProtKB-KW"/>
</dbReference>
<organism evidence="4 5">
    <name type="scientific">Lottia gigantea</name>
    <name type="common">Giant owl limpet</name>
    <dbReference type="NCBI Taxonomy" id="225164"/>
    <lineage>
        <taxon>Eukaryota</taxon>
        <taxon>Metazoa</taxon>
        <taxon>Spiralia</taxon>
        <taxon>Lophotrochozoa</taxon>
        <taxon>Mollusca</taxon>
        <taxon>Gastropoda</taxon>
        <taxon>Patellogastropoda</taxon>
        <taxon>Lottioidea</taxon>
        <taxon>Lottiidae</taxon>
        <taxon>Lottia</taxon>
    </lineage>
</organism>
<accession>V4B975</accession>
<reference evidence="4 5" key="1">
    <citation type="journal article" date="2013" name="Nature">
        <title>Insights into bilaterian evolution from three spiralian genomes.</title>
        <authorList>
            <person name="Simakov O."/>
            <person name="Marletaz F."/>
            <person name="Cho S.J."/>
            <person name="Edsinger-Gonzales E."/>
            <person name="Havlak P."/>
            <person name="Hellsten U."/>
            <person name="Kuo D.H."/>
            <person name="Larsson T."/>
            <person name="Lv J."/>
            <person name="Arendt D."/>
            <person name="Savage R."/>
            <person name="Osoegawa K."/>
            <person name="de Jong P."/>
            <person name="Grimwood J."/>
            <person name="Chapman J.A."/>
            <person name="Shapiro H."/>
            <person name="Aerts A."/>
            <person name="Otillar R.P."/>
            <person name="Terry A.Y."/>
            <person name="Boore J.L."/>
            <person name="Grigoriev I.V."/>
            <person name="Lindberg D.R."/>
            <person name="Seaver E.C."/>
            <person name="Weisblat D.A."/>
            <person name="Putnam N.H."/>
            <person name="Rokhsar D.S."/>
        </authorList>
    </citation>
    <scope>NUCLEOTIDE SEQUENCE [LARGE SCALE GENOMIC DNA]</scope>
</reference>
<dbReference type="HOGENOM" id="CLU_000604_1_2_1"/>
<evidence type="ECO:0000259" key="3">
    <source>
        <dbReference type="PROSITE" id="PS50893"/>
    </source>
</evidence>
<dbReference type="GO" id="GO:0016020">
    <property type="term" value="C:membrane"/>
    <property type="evidence" value="ECO:0007669"/>
    <property type="project" value="InterPro"/>
</dbReference>
<feature type="domain" description="ABC transporter" evidence="3">
    <location>
        <begin position="116"/>
        <end position="352"/>
    </location>
</feature>
<name>V4B975_LOTGI</name>
<dbReference type="InterPro" id="IPR017871">
    <property type="entry name" value="ABC_transporter-like_CS"/>
</dbReference>
<dbReference type="FunFam" id="3.40.50.300:FF:000436">
    <property type="entry name" value="ATP binding cassette subfamily A member 9"/>
    <property type="match status" value="1"/>
</dbReference>